<evidence type="ECO:0000313" key="3">
    <source>
        <dbReference type="Proteomes" id="UP001064489"/>
    </source>
</evidence>
<keyword evidence="3" id="KW-1185">Reference proteome</keyword>
<evidence type="ECO:0000256" key="1">
    <source>
        <dbReference type="SAM" id="MobiDB-lite"/>
    </source>
</evidence>
<organism evidence="2 3">
    <name type="scientific">Acer negundo</name>
    <name type="common">Box elder</name>
    <dbReference type="NCBI Taxonomy" id="4023"/>
    <lineage>
        <taxon>Eukaryota</taxon>
        <taxon>Viridiplantae</taxon>
        <taxon>Streptophyta</taxon>
        <taxon>Embryophyta</taxon>
        <taxon>Tracheophyta</taxon>
        <taxon>Spermatophyta</taxon>
        <taxon>Magnoliopsida</taxon>
        <taxon>eudicotyledons</taxon>
        <taxon>Gunneridae</taxon>
        <taxon>Pentapetalae</taxon>
        <taxon>rosids</taxon>
        <taxon>malvids</taxon>
        <taxon>Sapindales</taxon>
        <taxon>Sapindaceae</taxon>
        <taxon>Hippocastanoideae</taxon>
        <taxon>Acereae</taxon>
        <taxon>Acer</taxon>
    </lineage>
</organism>
<reference evidence="2" key="1">
    <citation type="journal article" date="2022" name="Plant J.">
        <title>Strategies of tolerance reflected in two North American maple genomes.</title>
        <authorList>
            <person name="McEvoy S.L."/>
            <person name="Sezen U.U."/>
            <person name="Trouern-Trend A."/>
            <person name="McMahon S.M."/>
            <person name="Schaberg P.G."/>
            <person name="Yang J."/>
            <person name="Wegrzyn J.L."/>
            <person name="Swenson N.G."/>
        </authorList>
    </citation>
    <scope>NUCLEOTIDE SEQUENCE</scope>
    <source>
        <strain evidence="2">91603</strain>
    </source>
</reference>
<accession>A0AAD5NMQ3</accession>
<name>A0AAD5NMQ3_ACENE</name>
<evidence type="ECO:0000313" key="2">
    <source>
        <dbReference type="EMBL" id="KAI9169649.1"/>
    </source>
</evidence>
<comment type="caution">
    <text evidence="2">The sequence shown here is derived from an EMBL/GenBank/DDBJ whole genome shotgun (WGS) entry which is preliminary data.</text>
</comment>
<reference evidence="2" key="2">
    <citation type="submission" date="2023-02" db="EMBL/GenBank/DDBJ databases">
        <authorList>
            <person name="Swenson N.G."/>
            <person name="Wegrzyn J.L."/>
            <person name="Mcevoy S.L."/>
        </authorList>
    </citation>
    <scope>NUCLEOTIDE SEQUENCE</scope>
    <source>
        <strain evidence="2">91603</strain>
        <tissue evidence="2">Leaf</tissue>
    </source>
</reference>
<dbReference type="AlphaFoldDB" id="A0AAD5NMQ3"/>
<dbReference type="EMBL" id="JAJSOW010000104">
    <property type="protein sequence ID" value="KAI9169649.1"/>
    <property type="molecule type" value="Genomic_DNA"/>
</dbReference>
<sequence>MPEIPPAAKSPGEEGATASEEKRWKILPTWKRFKNKEILELSEDRGETKKLEFLGEEWKLNAIKSAK</sequence>
<protein>
    <submittedName>
        <fullName evidence="2">Uncharacterized protein</fullName>
    </submittedName>
</protein>
<gene>
    <name evidence="2" type="ORF">LWI28_015548</name>
</gene>
<proteinExistence type="predicted"/>
<dbReference type="Proteomes" id="UP001064489">
    <property type="component" value="Chromosome 7"/>
</dbReference>
<feature type="region of interest" description="Disordered" evidence="1">
    <location>
        <begin position="1"/>
        <end position="21"/>
    </location>
</feature>